<dbReference type="EMBL" id="CP037423">
    <property type="protein sequence ID" value="QDV43854.1"/>
    <property type="molecule type" value="Genomic_DNA"/>
</dbReference>
<dbReference type="Proteomes" id="UP000319004">
    <property type="component" value="Chromosome"/>
</dbReference>
<name>A0A518HSR7_9BACT</name>
<evidence type="ECO:0000313" key="2">
    <source>
        <dbReference type="EMBL" id="QDV43854.1"/>
    </source>
</evidence>
<feature type="region of interest" description="Disordered" evidence="1">
    <location>
        <begin position="21"/>
        <end position="40"/>
    </location>
</feature>
<sequence>MISSIECEVFSGPMYDVLSRSSSGVQRTTARKGHRTRETGRPKLDGLFSRLLSLRGASIIKVADLIAEEDAKTFAAAALSGVCLLRKRRLSQGERI</sequence>
<evidence type="ECO:0000313" key="3">
    <source>
        <dbReference type="Proteomes" id="UP000319004"/>
    </source>
</evidence>
<gene>
    <name evidence="2" type="ORF">Enr13x_37140</name>
</gene>
<keyword evidence="3" id="KW-1185">Reference proteome</keyword>
<dbReference type="KEGG" id="snep:Enr13x_37140"/>
<proteinExistence type="predicted"/>
<dbReference type="AlphaFoldDB" id="A0A518HSR7"/>
<reference evidence="2 3" key="1">
    <citation type="submission" date="2019-03" db="EMBL/GenBank/DDBJ databases">
        <title>Deep-cultivation of Planctomycetes and their phenomic and genomic characterization uncovers novel biology.</title>
        <authorList>
            <person name="Wiegand S."/>
            <person name="Jogler M."/>
            <person name="Boedeker C."/>
            <person name="Pinto D."/>
            <person name="Vollmers J."/>
            <person name="Rivas-Marin E."/>
            <person name="Kohn T."/>
            <person name="Peeters S.H."/>
            <person name="Heuer A."/>
            <person name="Rast P."/>
            <person name="Oberbeckmann S."/>
            <person name="Bunk B."/>
            <person name="Jeske O."/>
            <person name="Meyerdierks A."/>
            <person name="Storesund J.E."/>
            <person name="Kallscheuer N."/>
            <person name="Luecker S."/>
            <person name="Lage O.M."/>
            <person name="Pohl T."/>
            <person name="Merkel B.J."/>
            <person name="Hornburger P."/>
            <person name="Mueller R.-W."/>
            <person name="Bruemmer F."/>
            <person name="Labrenz M."/>
            <person name="Spormann A.M."/>
            <person name="Op den Camp H."/>
            <person name="Overmann J."/>
            <person name="Amann R."/>
            <person name="Jetten M.S.M."/>
            <person name="Mascher T."/>
            <person name="Medema M.H."/>
            <person name="Devos D.P."/>
            <person name="Kaster A.-K."/>
            <person name="Ovreas L."/>
            <person name="Rohde M."/>
            <person name="Galperin M.Y."/>
            <person name="Jogler C."/>
        </authorList>
    </citation>
    <scope>NUCLEOTIDE SEQUENCE [LARGE SCALE GENOMIC DNA]</scope>
    <source>
        <strain evidence="2 3">Enr13</strain>
    </source>
</reference>
<accession>A0A518HSR7</accession>
<organism evidence="2 3">
    <name type="scientific">Stieleria neptunia</name>
    <dbReference type="NCBI Taxonomy" id="2527979"/>
    <lineage>
        <taxon>Bacteria</taxon>
        <taxon>Pseudomonadati</taxon>
        <taxon>Planctomycetota</taxon>
        <taxon>Planctomycetia</taxon>
        <taxon>Pirellulales</taxon>
        <taxon>Pirellulaceae</taxon>
        <taxon>Stieleria</taxon>
    </lineage>
</organism>
<evidence type="ECO:0000256" key="1">
    <source>
        <dbReference type="SAM" id="MobiDB-lite"/>
    </source>
</evidence>
<protein>
    <submittedName>
        <fullName evidence="2">Uncharacterized protein</fullName>
    </submittedName>
</protein>